<evidence type="ECO:0000313" key="11">
    <source>
        <dbReference type="Proteomes" id="UP001500866"/>
    </source>
</evidence>
<evidence type="ECO:0000256" key="7">
    <source>
        <dbReference type="SAM" id="Phobius"/>
    </source>
</evidence>
<dbReference type="EMBL" id="BAAADS010000012">
    <property type="protein sequence ID" value="GAA0600877.1"/>
    <property type="molecule type" value="Genomic_DNA"/>
</dbReference>
<keyword evidence="4 7" id="KW-0812">Transmembrane</keyword>
<evidence type="ECO:0000256" key="6">
    <source>
        <dbReference type="ARBA" id="ARBA00023136"/>
    </source>
</evidence>
<feature type="transmembrane region" description="Helical" evidence="7">
    <location>
        <begin position="127"/>
        <end position="145"/>
    </location>
</feature>
<feature type="transmembrane region" description="Helical" evidence="7">
    <location>
        <begin position="192"/>
        <end position="213"/>
    </location>
</feature>
<name>A0ABP3R354_9BACI</name>
<comment type="subcellular location">
    <subcellularLocation>
        <location evidence="1">Cell membrane</location>
        <topology evidence="1">Multi-pass membrane protein</topology>
    </subcellularLocation>
</comment>
<feature type="transmembrane region" description="Helical" evidence="7">
    <location>
        <begin position="75"/>
        <end position="94"/>
    </location>
</feature>
<dbReference type="Proteomes" id="UP001500866">
    <property type="component" value="Unassembled WGS sequence"/>
</dbReference>
<feature type="transmembrane region" description="Helical" evidence="7">
    <location>
        <begin position="100"/>
        <end position="120"/>
    </location>
</feature>
<comment type="similarity">
    <text evidence="2">Belongs to the peptidase A24 family.</text>
</comment>
<dbReference type="PANTHER" id="PTHR30487:SF0">
    <property type="entry name" value="PREPILIN LEADER PEPTIDASE_N-METHYLTRANSFERASE-RELATED"/>
    <property type="match status" value="1"/>
</dbReference>
<comment type="caution">
    <text evidence="10">The sequence shown here is derived from an EMBL/GenBank/DDBJ whole genome shotgun (WGS) entry which is preliminary data.</text>
</comment>
<evidence type="ECO:0000256" key="5">
    <source>
        <dbReference type="ARBA" id="ARBA00022989"/>
    </source>
</evidence>
<evidence type="ECO:0000313" key="10">
    <source>
        <dbReference type="EMBL" id="GAA0600877.1"/>
    </source>
</evidence>
<evidence type="ECO:0000259" key="9">
    <source>
        <dbReference type="Pfam" id="PF06750"/>
    </source>
</evidence>
<feature type="transmembrane region" description="Helical" evidence="7">
    <location>
        <begin position="151"/>
        <end position="171"/>
    </location>
</feature>
<dbReference type="InterPro" id="IPR050882">
    <property type="entry name" value="Prepilin_peptidase/N-MTase"/>
</dbReference>
<feature type="domain" description="Prepilin peptidase A24 N-terminal" evidence="9">
    <location>
        <begin position="11"/>
        <end position="93"/>
    </location>
</feature>
<proteinExistence type="inferred from homology"/>
<dbReference type="Pfam" id="PF06750">
    <property type="entry name" value="A24_N_bact"/>
    <property type="match status" value="1"/>
</dbReference>
<accession>A0ABP3R354</accession>
<dbReference type="Gene3D" id="1.20.120.1220">
    <property type="match status" value="1"/>
</dbReference>
<keyword evidence="3" id="KW-1003">Cell membrane</keyword>
<dbReference type="InterPro" id="IPR000045">
    <property type="entry name" value="Prepilin_IV_endopep_pep"/>
</dbReference>
<dbReference type="PANTHER" id="PTHR30487">
    <property type="entry name" value="TYPE 4 PREPILIN-LIKE PROTEINS LEADER PEPTIDE-PROCESSING ENZYME"/>
    <property type="match status" value="1"/>
</dbReference>
<feature type="transmembrane region" description="Helical" evidence="7">
    <location>
        <begin position="47"/>
        <end position="63"/>
    </location>
</feature>
<evidence type="ECO:0000256" key="4">
    <source>
        <dbReference type="ARBA" id="ARBA00022692"/>
    </source>
</evidence>
<protein>
    <submittedName>
        <fullName evidence="10">A24 family peptidase</fullName>
    </submittedName>
</protein>
<evidence type="ECO:0000256" key="2">
    <source>
        <dbReference type="ARBA" id="ARBA00005801"/>
    </source>
</evidence>
<feature type="domain" description="Prepilin type IV endopeptidase peptidase" evidence="8">
    <location>
        <begin position="105"/>
        <end position="207"/>
    </location>
</feature>
<evidence type="ECO:0000259" key="8">
    <source>
        <dbReference type="Pfam" id="PF01478"/>
    </source>
</evidence>
<feature type="transmembrane region" description="Helical" evidence="7">
    <location>
        <begin position="7"/>
        <end position="27"/>
    </location>
</feature>
<dbReference type="Pfam" id="PF01478">
    <property type="entry name" value="Peptidase_A24"/>
    <property type="match status" value="1"/>
</dbReference>
<dbReference type="RefSeq" id="WP_343812042.1">
    <property type="nucleotide sequence ID" value="NZ_BAAADS010000012.1"/>
</dbReference>
<keyword evidence="5 7" id="KW-1133">Transmembrane helix</keyword>
<evidence type="ECO:0000256" key="3">
    <source>
        <dbReference type="ARBA" id="ARBA00022475"/>
    </source>
</evidence>
<sequence length="250" mass="27979">MEIVFILFFFLVGTILGSFFNVAGLRVPKKEPFVAGRSYCPKCRQTIFWYDLIPVLSFLYLRGRCRHCKTRISFVYPAVELATGLLFSFSYIKIGLSAELIIALALVSMLIIIFVSDLHYMLIPNRILLFFSPIFIVLRIVQPLHPWWDSVAGGLIAGVLLAVIIIISRGGMGGGDMKLFALLGIVFGTEKVLLAFFLATLIGALFGGILLLFKIVGRKQEVPFGPYIIVGALLAYFYGNEMITWYFNLV</sequence>
<keyword evidence="11" id="KW-1185">Reference proteome</keyword>
<feature type="transmembrane region" description="Helical" evidence="7">
    <location>
        <begin position="225"/>
        <end position="247"/>
    </location>
</feature>
<keyword evidence="6 7" id="KW-0472">Membrane</keyword>
<dbReference type="InterPro" id="IPR010627">
    <property type="entry name" value="Prepilin_pept_A24_N"/>
</dbReference>
<gene>
    <name evidence="10" type="ORF">GCM10009001_16720</name>
</gene>
<evidence type="ECO:0000256" key="1">
    <source>
        <dbReference type="ARBA" id="ARBA00004651"/>
    </source>
</evidence>
<reference evidence="11" key="1">
    <citation type="journal article" date="2019" name="Int. J. Syst. Evol. Microbiol.">
        <title>The Global Catalogue of Microorganisms (GCM) 10K type strain sequencing project: providing services to taxonomists for standard genome sequencing and annotation.</title>
        <authorList>
            <consortium name="The Broad Institute Genomics Platform"/>
            <consortium name="The Broad Institute Genome Sequencing Center for Infectious Disease"/>
            <person name="Wu L."/>
            <person name="Ma J."/>
        </authorList>
    </citation>
    <scope>NUCLEOTIDE SEQUENCE [LARGE SCALE GENOMIC DNA]</scope>
    <source>
        <strain evidence="11">JCM 15395</strain>
    </source>
</reference>
<organism evidence="10 11">
    <name type="scientific">Virgibacillus siamensis</name>
    <dbReference type="NCBI Taxonomy" id="480071"/>
    <lineage>
        <taxon>Bacteria</taxon>
        <taxon>Bacillati</taxon>
        <taxon>Bacillota</taxon>
        <taxon>Bacilli</taxon>
        <taxon>Bacillales</taxon>
        <taxon>Bacillaceae</taxon>
        <taxon>Virgibacillus</taxon>
    </lineage>
</organism>